<reference evidence="3 4" key="1">
    <citation type="submission" date="2020-08" db="EMBL/GenBank/DDBJ databases">
        <title>Sequencing the genomes of 1000 actinobacteria strains.</title>
        <authorList>
            <person name="Klenk H.-P."/>
        </authorList>
    </citation>
    <scope>NUCLEOTIDE SEQUENCE [LARGE SCALE GENOMIC DNA]</scope>
    <source>
        <strain evidence="3 4">DSM 45886</strain>
    </source>
</reference>
<dbReference type="GO" id="GO:0006508">
    <property type="term" value="P:proteolysis"/>
    <property type="evidence" value="ECO:0007669"/>
    <property type="project" value="UniProtKB-KW"/>
</dbReference>
<evidence type="ECO:0000256" key="1">
    <source>
        <dbReference type="SAM" id="MobiDB-lite"/>
    </source>
</evidence>
<dbReference type="Pfam" id="PF04149">
    <property type="entry name" value="DUF397"/>
    <property type="match status" value="1"/>
</dbReference>
<dbReference type="Proteomes" id="UP000578819">
    <property type="component" value="Unassembled WGS sequence"/>
</dbReference>
<gene>
    <name evidence="3" type="ORF">FHR38_000981</name>
</gene>
<evidence type="ECO:0000313" key="3">
    <source>
        <dbReference type="EMBL" id="MBB4957248.1"/>
    </source>
</evidence>
<sequence>MTEGTMTKPTKPTKPTELTELTGTVWRKSSRSGADGSCVEVAENLPGLVAVRDSKDPAGPVLAFAPTHWARFVAGVRATTLA</sequence>
<feature type="domain" description="DUF397" evidence="2">
    <location>
        <begin position="25"/>
        <end position="77"/>
    </location>
</feature>
<dbReference type="AlphaFoldDB" id="A0A7W7SLZ4"/>
<name>A0A7W7SLZ4_9ACTN</name>
<protein>
    <submittedName>
        <fullName evidence="3">Putative secreted Zn-dependent protease</fullName>
    </submittedName>
</protein>
<dbReference type="GO" id="GO:0008233">
    <property type="term" value="F:peptidase activity"/>
    <property type="evidence" value="ECO:0007669"/>
    <property type="project" value="UniProtKB-KW"/>
</dbReference>
<keyword evidence="3" id="KW-0378">Hydrolase</keyword>
<dbReference type="EMBL" id="JACHJW010000001">
    <property type="protein sequence ID" value="MBB4957248.1"/>
    <property type="molecule type" value="Genomic_DNA"/>
</dbReference>
<keyword evidence="3" id="KW-0645">Protease</keyword>
<organism evidence="3 4">
    <name type="scientific">Micromonospora polyrhachis</name>
    <dbReference type="NCBI Taxonomy" id="1282883"/>
    <lineage>
        <taxon>Bacteria</taxon>
        <taxon>Bacillati</taxon>
        <taxon>Actinomycetota</taxon>
        <taxon>Actinomycetes</taxon>
        <taxon>Micromonosporales</taxon>
        <taxon>Micromonosporaceae</taxon>
        <taxon>Micromonospora</taxon>
    </lineage>
</organism>
<dbReference type="InterPro" id="IPR007278">
    <property type="entry name" value="DUF397"/>
</dbReference>
<comment type="caution">
    <text evidence="3">The sequence shown here is derived from an EMBL/GenBank/DDBJ whole genome shotgun (WGS) entry which is preliminary data.</text>
</comment>
<proteinExistence type="predicted"/>
<keyword evidence="4" id="KW-1185">Reference proteome</keyword>
<feature type="region of interest" description="Disordered" evidence="1">
    <location>
        <begin position="1"/>
        <end position="36"/>
    </location>
</feature>
<feature type="compositionally biased region" description="Low complexity" evidence="1">
    <location>
        <begin position="1"/>
        <end position="24"/>
    </location>
</feature>
<accession>A0A7W7SLZ4</accession>
<evidence type="ECO:0000313" key="4">
    <source>
        <dbReference type="Proteomes" id="UP000578819"/>
    </source>
</evidence>
<evidence type="ECO:0000259" key="2">
    <source>
        <dbReference type="Pfam" id="PF04149"/>
    </source>
</evidence>